<dbReference type="Gene3D" id="3.10.100.10">
    <property type="entry name" value="Mannose-Binding Protein A, subunit A"/>
    <property type="match status" value="1"/>
</dbReference>
<dbReference type="InterPro" id="IPR050111">
    <property type="entry name" value="C-type_lectin/snaclec_domain"/>
</dbReference>
<dbReference type="PANTHER" id="PTHR22803">
    <property type="entry name" value="MANNOSE, PHOSPHOLIPASE, LECTIN RECEPTOR RELATED"/>
    <property type="match status" value="1"/>
</dbReference>
<name>A0A3Q3IE96_MONAL</name>
<dbReference type="Ensembl" id="ENSMALT00000001223.1">
    <property type="protein sequence ID" value="ENSMALP00000001179.1"/>
    <property type="gene ID" value="ENSMALG00000000909.1"/>
</dbReference>
<evidence type="ECO:0000313" key="4">
    <source>
        <dbReference type="Proteomes" id="UP000261600"/>
    </source>
</evidence>
<reference evidence="3" key="2">
    <citation type="submission" date="2025-09" db="UniProtKB">
        <authorList>
            <consortium name="Ensembl"/>
        </authorList>
    </citation>
    <scope>IDENTIFICATION</scope>
</reference>
<keyword evidence="1" id="KW-0732">Signal</keyword>
<organism evidence="3 4">
    <name type="scientific">Monopterus albus</name>
    <name type="common">Swamp eel</name>
    <dbReference type="NCBI Taxonomy" id="43700"/>
    <lineage>
        <taxon>Eukaryota</taxon>
        <taxon>Metazoa</taxon>
        <taxon>Chordata</taxon>
        <taxon>Craniata</taxon>
        <taxon>Vertebrata</taxon>
        <taxon>Euteleostomi</taxon>
        <taxon>Actinopterygii</taxon>
        <taxon>Neopterygii</taxon>
        <taxon>Teleostei</taxon>
        <taxon>Neoteleostei</taxon>
        <taxon>Acanthomorphata</taxon>
        <taxon>Anabantaria</taxon>
        <taxon>Synbranchiformes</taxon>
        <taxon>Synbranchidae</taxon>
        <taxon>Monopterus</taxon>
    </lineage>
</organism>
<dbReference type="InterPro" id="IPR016187">
    <property type="entry name" value="CTDL_fold"/>
</dbReference>
<sequence length="134" mass="14613">MALGLYFMLLLSLASGLWAQDVGEARPSDGCCVGKRCPKGWTQHDDYCYKFNLNEKDWADAEVGCVAVGGNLASIHTKDHYDFVKGLIKTSAGTNKQTWVGGSDAVKVSDLTTDFEHLMVNVQYSAYLVLVALS</sequence>
<feature type="signal peptide" evidence="1">
    <location>
        <begin position="1"/>
        <end position="19"/>
    </location>
</feature>
<dbReference type="InterPro" id="IPR016186">
    <property type="entry name" value="C-type_lectin-like/link_sf"/>
</dbReference>
<dbReference type="InterPro" id="IPR001304">
    <property type="entry name" value="C-type_lectin-like"/>
</dbReference>
<evidence type="ECO:0000259" key="2">
    <source>
        <dbReference type="PROSITE" id="PS50041"/>
    </source>
</evidence>
<feature type="domain" description="C-type lectin" evidence="2">
    <location>
        <begin position="44"/>
        <end position="104"/>
    </location>
</feature>
<reference evidence="3" key="1">
    <citation type="submission" date="2025-08" db="UniProtKB">
        <authorList>
            <consortium name="Ensembl"/>
        </authorList>
    </citation>
    <scope>IDENTIFICATION</scope>
</reference>
<evidence type="ECO:0000256" key="1">
    <source>
        <dbReference type="SAM" id="SignalP"/>
    </source>
</evidence>
<dbReference type="Proteomes" id="UP000261600">
    <property type="component" value="Unplaced"/>
</dbReference>
<dbReference type="SUPFAM" id="SSF56436">
    <property type="entry name" value="C-type lectin-like"/>
    <property type="match status" value="1"/>
</dbReference>
<dbReference type="PROSITE" id="PS50041">
    <property type="entry name" value="C_TYPE_LECTIN_2"/>
    <property type="match status" value="1"/>
</dbReference>
<dbReference type="AlphaFoldDB" id="A0A3Q3IE96"/>
<protein>
    <recommendedName>
        <fullName evidence="2">C-type lectin domain-containing protein</fullName>
    </recommendedName>
</protein>
<dbReference type="Pfam" id="PF00059">
    <property type="entry name" value="Lectin_C"/>
    <property type="match status" value="1"/>
</dbReference>
<proteinExistence type="predicted"/>
<accession>A0A3Q3IE96</accession>
<evidence type="ECO:0000313" key="3">
    <source>
        <dbReference type="Ensembl" id="ENSMALP00000001179.1"/>
    </source>
</evidence>
<keyword evidence="4" id="KW-1185">Reference proteome</keyword>
<feature type="chain" id="PRO_5018673268" description="C-type lectin domain-containing protein" evidence="1">
    <location>
        <begin position="20"/>
        <end position="134"/>
    </location>
</feature>